<evidence type="ECO:0000313" key="2">
    <source>
        <dbReference type="Proteomes" id="UP000598271"/>
    </source>
</evidence>
<sequence>MKSPAVILLVLFSGLYFGFTAEKIKVTPDFTDEQITKAEQDALKSFSQKVEIKVLKRNGNGEIVHLKCIYYDTPGKFSASCESDSFGCLLIKKSGCTIADKPCPDNIDEL</sequence>
<keyword evidence="2" id="KW-1185">Reference proteome</keyword>
<accession>A0A8J3DBF8</accession>
<dbReference type="AlphaFoldDB" id="A0A8J3DBF8"/>
<reference evidence="1 2" key="1">
    <citation type="journal article" date="2014" name="Int. J. Syst. Evol. Microbiol.">
        <title>Complete genome sequence of Corynebacterium casei LMG S-19264T (=DSM 44701T), isolated from a smear-ripened cheese.</title>
        <authorList>
            <consortium name="US DOE Joint Genome Institute (JGI-PGF)"/>
            <person name="Walter F."/>
            <person name="Albersmeier A."/>
            <person name="Kalinowski J."/>
            <person name="Ruckert C."/>
        </authorList>
    </citation>
    <scope>NUCLEOTIDE SEQUENCE [LARGE SCALE GENOMIC DNA]</scope>
    <source>
        <strain evidence="1 2">KCTC 12866</strain>
    </source>
</reference>
<name>A0A8J3DBF8_9BACT</name>
<evidence type="ECO:0000313" key="1">
    <source>
        <dbReference type="EMBL" id="GHB72491.1"/>
    </source>
</evidence>
<dbReference type="Proteomes" id="UP000598271">
    <property type="component" value="Unassembled WGS sequence"/>
</dbReference>
<dbReference type="RefSeq" id="WP_189565100.1">
    <property type="nucleotide sequence ID" value="NZ_BMXF01000002.1"/>
</dbReference>
<protein>
    <submittedName>
        <fullName evidence="1">Uncharacterized protein</fullName>
    </submittedName>
</protein>
<gene>
    <name evidence="1" type="ORF">GCM10007390_28190</name>
</gene>
<comment type="caution">
    <text evidence="1">The sequence shown here is derived from an EMBL/GenBank/DDBJ whole genome shotgun (WGS) entry which is preliminary data.</text>
</comment>
<organism evidence="1 2">
    <name type="scientific">Persicitalea jodogahamensis</name>
    <dbReference type="NCBI Taxonomy" id="402147"/>
    <lineage>
        <taxon>Bacteria</taxon>
        <taxon>Pseudomonadati</taxon>
        <taxon>Bacteroidota</taxon>
        <taxon>Cytophagia</taxon>
        <taxon>Cytophagales</taxon>
        <taxon>Spirosomataceae</taxon>
        <taxon>Persicitalea</taxon>
    </lineage>
</organism>
<dbReference type="EMBL" id="BMXF01000002">
    <property type="protein sequence ID" value="GHB72491.1"/>
    <property type="molecule type" value="Genomic_DNA"/>
</dbReference>
<proteinExistence type="predicted"/>